<evidence type="ECO:0000259" key="2">
    <source>
        <dbReference type="Pfam" id="PF13403"/>
    </source>
</evidence>
<protein>
    <recommendedName>
        <fullName evidence="2">Hedgehog/Intein (Hint) domain-containing protein</fullName>
    </recommendedName>
</protein>
<evidence type="ECO:0000313" key="4">
    <source>
        <dbReference type="Proteomes" id="UP000215377"/>
    </source>
</evidence>
<sequence length="237" mass="25620">MATPATTPRATPPAVPGNRPRMRRYRIRSLTPNGDITENFQIAPALPLFEEAFSAFARGSTLDTDAGPMAIEDLLPGDRVMTRDGGPMQVRWIGSTIYVPGHSSHLERNLHLTRIMADSFGLARPASCLLTGPAARLMQGGPDSVLTPVRTYVDGVSIIETAPPAPVELFHLCLSRHAVIRVSGLDFETYHPGADAARRVGQSLRPIFMGMFPGLSGLEDFGRPAYKRAPCGFSQAL</sequence>
<proteinExistence type="predicted"/>
<gene>
    <name evidence="3" type="ORF">ATO3_25340</name>
</gene>
<organism evidence="3 4">
    <name type="scientific">Marinibacterium profundimaris</name>
    <dbReference type="NCBI Taxonomy" id="1679460"/>
    <lineage>
        <taxon>Bacteria</taxon>
        <taxon>Pseudomonadati</taxon>
        <taxon>Pseudomonadota</taxon>
        <taxon>Alphaproteobacteria</taxon>
        <taxon>Rhodobacterales</taxon>
        <taxon>Paracoccaceae</taxon>
        <taxon>Marinibacterium</taxon>
    </lineage>
</organism>
<feature type="domain" description="Hedgehog/Intein (Hint)" evidence="2">
    <location>
        <begin position="55"/>
        <end position="193"/>
    </location>
</feature>
<feature type="region of interest" description="Disordered" evidence="1">
    <location>
        <begin position="1"/>
        <end position="21"/>
    </location>
</feature>
<dbReference type="Pfam" id="PF13403">
    <property type="entry name" value="Hint_2"/>
    <property type="match status" value="1"/>
</dbReference>
<comment type="caution">
    <text evidence="3">The sequence shown here is derived from an EMBL/GenBank/DDBJ whole genome shotgun (WGS) entry which is preliminary data.</text>
</comment>
<reference evidence="3 4" key="1">
    <citation type="submission" date="2013-04" db="EMBL/GenBank/DDBJ databases">
        <title>Oceanicola sp. 22II1-22F33 Genome Sequencing.</title>
        <authorList>
            <person name="Lai Q."/>
            <person name="Li G."/>
            <person name="Shao Z."/>
        </authorList>
    </citation>
    <scope>NUCLEOTIDE SEQUENCE [LARGE SCALE GENOMIC DNA]</scope>
    <source>
        <strain evidence="3 4">22II1-22F33</strain>
    </source>
</reference>
<evidence type="ECO:0000256" key="1">
    <source>
        <dbReference type="SAM" id="MobiDB-lite"/>
    </source>
</evidence>
<keyword evidence="4" id="KW-1185">Reference proteome</keyword>
<dbReference type="SUPFAM" id="SSF51294">
    <property type="entry name" value="Hedgehog/intein (Hint) domain"/>
    <property type="match status" value="1"/>
</dbReference>
<name>A0A225NBH0_9RHOB</name>
<dbReference type="InterPro" id="IPR036844">
    <property type="entry name" value="Hint_dom_sf"/>
</dbReference>
<dbReference type="AlphaFoldDB" id="A0A225NBH0"/>
<dbReference type="InterPro" id="IPR028992">
    <property type="entry name" value="Hedgehog/Intein_dom"/>
</dbReference>
<evidence type="ECO:0000313" key="3">
    <source>
        <dbReference type="EMBL" id="OWU67887.1"/>
    </source>
</evidence>
<dbReference type="EMBL" id="AQQR01000025">
    <property type="protein sequence ID" value="OWU67887.1"/>
    <property type="molecule type" value="Genomic_DNA"/>
</dbReference>
<accession>A0A225NBH0</accession>
<dbReference type="Proteomes" id="UP000215377">
    <property type="component" value="Unassembled WGS sequence"/>
</dbReference>